<keyword evidence="4" id="KW-1185">Reference proteome</keyword>
<dbReference type="Pfam" id="PF18914">
    <property type="entry name" value="DUF5666"/>
    <property type="match status" value="1"/>
</dbReference>
<protein>
    <recommendedName>
        <fullName evidence="2">DUF5666 domain-containing protein</fullName>
    </recommendedName>
</protein>
<feature type="transmembrane region" description="Helical" evidence="1">
    <location>
        <begin position="27"/>
        <end position="49"/>
    </location>
</feature>
<reference evidence="3 4" key="1">
    <citation type="submission" date="2018-01" db="EMBL/GenBank/DDBJ databases">
        <title>Draft genome sequence of Jishengella sp. NA12.</title>
        <authorList>
            <person name="Sahin N."/>
            <person name="Ay H."/>
            <person name="Saygin H."/>
        </authorList>
    </citation>
    <scope>NUCLEOTIDE SEQUENCE [LARGE SCALE GENOMIC DNA]</scope>
    <source>
        <strain evidence="3 4">NA12</strain>
    </source>
</reference>
<proteinExistence type="predicted"/>
<keyword evidence="1" id="KW-0472">Membrane</keyword>
<evidence type="ECO:0000259" key="2">
    <source>
        <dbReference type="Pfam" id="PF18914"/>
    </source>
</evidence>
<gene>
    <name evidence="3" type="ORF">C1I95_17080</name>
</gene>
<keyword evidence="1" id="KW-1133">Transmembrane helix</keyword>
<evidence type="ECO:0000313" key="3">
    <source>
        <dbReference type="EMBL" id="PZG16675.1"/>
    </source>
</evidence>
<dbReference type="Proteomes" id="UP000248924">
    <property type="component" value="Unassembled WGS sequence"/>
</dbReference>
<organism evidence="3 4">
    <name type="scientific">Micromonospora craterilacus</name>
    <dbReference type="NCBI Taxonomy" id="1655439"/>
    <lineage>
        <taxon>Bacteria</taxon>
        <taxon>Bacillati</taxon>
        <taxon>Actinomycetota</taxon>
        <taxon>Actinomycetes</taxon>
        <taxon>Micromonosporales</taxon>
        <taxon>Micromonosporaceae</taxon>
        <taxon>Micromonospora</taxon>
    </lineage>
</organism>
<feature type="domain" description="DUF5666" evidence="2">
    <location>
        <begin position="95"/>
        <end position="159"/>
    </location>
</feature>
<dbReference type="InterPro" id="IPR043724">
    <property type="entry name" value="DUF5666"/>
</dbReference>
<name>A0A2W2EIS2_9ACTN</name>
<sequence>MPPAAQHDLTTELAAAAPKRWWNRTTLVLGALLLAVGGFLGGVQAQLAWGTSGAGDPGRPGGFTGAFPTAMPSGFGGFGGEQTRSGADQAAATTGTVKLVDGSTLYLETADGTLVTVRTDDETEVRRSTASQLAKIKAGDRVSVAGGPITDGALTATSITATG</sequence>
<comment type="caution">
    <text evidence="3">The sequence shown here is derived from an EMBL/GenBank/DDBJ whole genome shotgun (WGS) entry which is preliminary data.</text>
</comment>
<keyword evidence="1" id="KW-0812">Transmembrane</keyword>
<dbReference type="AlphaFoldDB" id="A0A2W2EIS2"/>
<evidence type="ECO:0000313" key="4">
    <source>
        <dbReference type="Proteomes" id="UP000248924"/>
    </source>
</evidence>
<dbReference type="EMBL" id="POTY01000101">
    <property type="protein sequence ID" value="PZG16675.1"/>
    <property type="molecule type" value="Genomic_DNA"/>
</dbReference>
<dbReference type="OrthoDB" id="3390980at2"/>
<evidence type="ECO:0000256" key="1">
    <source>
        <dbReference type="SAM" id="Phobius"/>
    </source>
</evidence>
<accession>A0A2W2EIS2</accession>